<feature type="signal peptide" evidence="1">
    <location>
        <begin position="1"/>
        <end position="18"/>
    </location>
</feature>
<protein>
    <submittedName>
        <fullName evidence="2">Uncharacterized protein</fullName>
    </submittedName>
</protein>
<evidence type="ECO:0000313" key="3">
    <source>
        <dbReference type="Proteomes" id="UP000824161"/>
    </source>
</evidence>
<reference evidence="2" key="2">
    <citation type="journal article" date="2021" name="PeerJ">
        <title>Extensive microbial diversity within the chicken gut microbiome revealed by metagenomics and culture.</title>
        <authorList>
            <person name="Gilroy R."/>
            <person name="Ravi A."/>
            <person name="Getino M."/>
            <person name="Pursley I."/>
            <person name="Horton D.L."/>
            <person name="Alikhan N.F."/>
            <person name="Baker D."/>
            <person name="Gharbi K."/>
            <person name="Hall N."/>
            <person name="Watson M."/>
            <person name="Adriaenssens E.M."/>
            <person name="Foster-Nyarko E."/>
            <person name="Jarju S."/>
            <person name="Secka A."/>
            <person name="Antonio M."/>
            <person name="Oren A."/>
            <person name="Chaudhuri R.R."/>
            <person name="La Ragione R."/>
            <person name="Hildebrand F."/>
            <person name="Pallen M.J."/>
        </authorList>
    </citation>
    <scope>NUCLEOTIDE SEQUENCE</scope>
    <source>
        <strain evidence="2">1383</strain>
    </source>
</reference>
<dbReference type="Proteomes" id="UP000824161">
    <property type="component" value="Unassembled WGS sequence"/>
</dbReference>
<dbReference type="EMBL" id="DVLY01000121">
    <property type="protein sequence ID" value="HIT98192.1"/>
    <property type="molecule type" value="Genomic_DNA"/>
</dbReference>
<evidence type="ECO:0000313" key="2">
    <source>
        <dbReference type="EMBL" id="HIT98192.1"/>
    </source>
</evidence>
<dbReference type="AlphaFoldDB" id="A0A9D1KTP1"/>
<reference evidence="2" key="1">
    <citation type="submission" date="2020-10" db="EMBL/GenBank/DDBJ databases">
        <authorList>
            <person name="Gilroy R."/>
        </authorList>
    </citation>
    <scope>NUCLEOTIDE SEQUENCE</scope>
    <source>
        <strain evidence="2">1383</strain>
    </source>
</reference>
<name>A0A9D1KTP1_9FLAO</name>
<proteinExistence type="predicted"/>
<keyword evidence="1" id="KW-0732">Signal</keyword>
<evidence type="ECO:0000256" key="1">
    <source>
        <dbReference type="SAM" id="SignalP"/>
    </source>
</evidence>
<organism evidence="2 3">
    <name type="scientific">Candidatus Merdimorpha stercoravium</name>
    <dbReference type="NCBI Taxonomy" id="2840863"/>
    <lineage>
        <taxon>Bacteria</taxon>
        <taxon>Pseudomonadati</taxon>
        <taxon>Bacteroidota</taxon>
        <taxon>Flavobacteriia</taxon>
        <taxon>Flavobacteriales</taxon>
        <taxon>Candidatus Merdimorpha</taxon>
    </lineage>
</organism>
<accession>A0A9D1KTP1</accession>
<sequence length="97" mass="10592">MKKYLLILVVCLAMTVQAQTQFASATLLFTDGHTAQGYVKVPITYELRIAFKENPDSLKKSIPSTQLERITFENGHSIVPLGYPEGSAGSTSSSKAR</sequence>
<feature type="chain" id="PRO_5039721282" evidence="1">
    <location>
        <begin position="19"/>
        <end position="97"/>
    </location>
</feature>
<comment type="caution">
    <text evidence="2">The sequence shown here is derived from an EMBL/GenBank/DDBJ whole genome shotgun (WGS) entry which is preliminary data.</text>
</comment>
<gene>
    <name evidence="2" type="ORF">IAC44_05060</name>
</gene>